<evidence type="ECO:0000313" key="3">
    <source>
        <dbReference type="EMBL" id="GGB32429.1"/>
    </source>
</evidence>
<dbReference type="InterPro" id="IPR008928">
    <property type="entry name" value="6-hairpin_glycosidase_sf"/>
</dbReference>
<organism evidence="3 4">
    <name type="scientific">Lentibacillus populi</name>
    <dbReference type="NCBI Taxonomy" id="1827502"/>
    <lineage>
        <taxon>Bacteria</taxon>
        <taxon>Bacillati</taxon>
        <taxon>Bacillota</taxon>
        <taxon>Bacilli</taxon>
        <taxon>Bacillales</taxon>
        <taxon>Bacillaceae</taxon>
        <taxon>Lentibacillus</taxon>
    </lineage>
</organism>
<protein>
    <submittedName>
        <fullName evidence="3">AGE family epimerase/isomerase</fullName>
    </submittedName>
</protein>
<dbReference type="EMBL" id="BMJD01000003">
    <property type="protein sequence ID" value="GGB32429.1"/>
    <property type="molecule type" value="Genomic_DNA"/>
</dbReference>
<dbReference type="RefSeq" id="WP_188724682.1">
    <property type="nucleotide sequence ID" value="NZ_BMJD01000003.1"/>
</dbReference>
<dbReference type="AlphaFoldDB" id="A0A9W5TV35"/>
<sequence length="403" mass="46911">MDFPNFKDQAFLKQHIVDTVNFYAPRCIDAETGGYINCFLDNGTICDKKTKHLVGQSRFIYIFSIAAMISDSSCYKQMAEWGLKFLQHQQWDPKNGGYYWVLKMLKVEDSSKQAYGHAFVLIAVATAYKAGISYAGGIIAEVYDILERHFWREQDGLYVDEISKDWQTVSSYRGQNANMHLCEAMLTAYEATGEARYLQRAYRIAYSVIFKLLPQSGYLIWEHYDEDWKIDWNYNKGNTKDEFRPYGYIFGHSIEWSKLLQRLEKHLYEPWMFPHAKLLFDQAVHKGIDYKNGGIFYSMAPAGEIIDSDKVYWVIAEAIGASALFAAKTDDPTYWEFYDQIFAYSWEFLIDQKRGGWYQMLNRNNQKYSNIKSPPPKTDYHPVTNCVTALRAFYDSDGVNKQA</sequence>
<evidence type="ECO:0000313" key="4">
    <source>
        <dbReference type="Proteomes" id="UP000621492"/>
    </source>
</evidence>
<dbReference type="Pfam" id="PF07221">
    <property type="entry name" value="GlcNAc_2-epim"/>
    <property type="match status" value="1"/>
</dbReference>
<dbReference type="GO" id="GO:0005975">
    <property type="term" value="P:carbohydrate metabolic process"/>
    <property type="evidence" value="ECO:0007669"/>
    <property type="project" value="InterPro"/>
</dbReference>
<comment type="caution">
    <text evidence="3">The sequence shown here is derived from an EMBL/GenBank/DDBJ whole genome shotgun (WGS) entry which is preliminary data.</text>
</comment>
<comment type="similarity">
    <text evidence="1">Belongs to the N-acylglucosamine 2-epimerase family.</text>
</comment>
<dbReference type="GO" id="GO:0016853">
    <property type="term" value="F:isomerase activity"/>
    <property type="evidence" value="ECO:0007669"/>
    <property type="project" value="UniProtKB-KW"/>
</dbReference>
<keyword evidence="4" id="KW-1185">Reference proteome</keyword>
<reference evidence="3" key="1">
    <citation type="journal article" date="2014" name="Int. J. Syst. Evol. Microbiol.">
        <title>Complete genome sequence of Corynebacterium casei LMG S-19264T (=DSM 44701T), isolated from a smear-ripened cheese.</title>
        <authorList>
            <consortium name="US DOE Joint Genome Institute (JGI-PGF)"/>
            <person name="Walter F."/>
            <person name="Albersmeier A."/>
            <person name="Kalinowski J."/>
            <person name="Ruckert C."/>
        </authorList>
    </citation>
    <scope>NUCLEOTIDE SEQUENCE</scope>
    <source>
        <strain evidence="3">CGMCC 1.15454</strain>
    </source>
</reference>
<evidence type="ECO:0000256" key="2">
    <source>
        <dbReference type="ARBA" id="ARBA00023235"/>
    </source>
</evidence>
<keyword evidence="2" id="KW-0413">Isomerase</keyword>
<dbReference type="Proteomes" id="UP000621492">
    <property type="component" value="Unassembled WGS sequence"/>
</dbReference>
<gene>
    <name evidence="3" type="ORF">GCM10011409_07300</name>
</gene>
<reference evidence="3" key="2">
    <citation type="submission" date="2020-09" db="EMBL/GenBank/DDBJ databases">
        <authorList>
            <person name="Sun Q."/>
            <person name="Zhou Y."/>
        </authorList>
    </citation>
    <scope>NUCLEOTIDE SEQUENCE</scope>
    <source>
        <strain evidence="3">CGMCC 1.15454</strain>
    </source>
</reference>
<name>A0A9W5TV35_9BACI</name>
<dbReference type="InterPro" id="IPR010819">
    <property type="entry name" value="AGE/CE"/>
</dbReference>
<dbReference type="SUPFAM" id="SSF48208">
    <property type="entry name" value="Six-hairpin glycosidases"/>
    <property type="match status" value="1"/>
</dbReference>
<dbReference type="InterPro" id="IPR012341">
    <property type="entry name" value="6hp_glycosidase-like_sf"/>
</dbReference>
<proteinExistence type="inferred from homology"/>
<dbReference type="Gene3D" id="1.50.10.10">
    <property type="match status" value="1"/>
</dbReference>
<accession>A0A9W5TV35</accession>
<dbReference type="PANTHER" id="PTHR15108">
    <property type="entry name" value="N-ACYLGLUCOSAMINE-2-EPIMERASE"/>
    <property type="match status" value="1"/>
</dbReference>
<evidence type="ECO:0000256" key="1">
    <source>
        <dbReference type="ARBA" id="ARBA00008558"/>
    </source>
</evidence>